<dbReference type="InterPro" id="IPR011004">
    <property type="entry name" value="Trimer_LpxA-like_sf"/>
</dbReference>
<evidence type="ECO:0000256" key="4">
    <source>
        <dbReference type="ARBA" id="ARBA00023315"/>
    </source>
</evidence>
<dbReference type="PROSITE" id="PS00101">
    <property type="entry name" value="HEXAPEP_TRANSFERASES"/>
    <property type="match status" value="1"/>
</dbReference>
<keyword evidence="4" id="KW-0012">Acyltransferase</keyword>
<dbReference type="Proteomes" id="UP000192936">
    <property type="component" value="Unassembled WGS sequence"/>
</dbReference>
<dbReference type="InterPro" id="IPR001451">
    <property type="entry name" value="Hexapep"/>
</dbReference>
<evidence type="ECO:0000313" key="6">
    <source>
        <dbReference type="Proteomes" id="UP000192936"/>
    </source>
</evidence>
<organism evidence="5 6">
    <name type="scientific">Azospirillum oryzae</name>
    <dbReference type="NCBI Taxonomy" id="286727"/>
    <lineage>
        <taxon>Bacteria</taxon>
        <taxon>Pseudomonadati</taxon>
        <taxon>Pseudomonadota</taxon>
        <taxon>Alphaproteobacteria</taxon>
        <taxon>Rhodospirillales</taxon>
        <taxon>Azospirillaceae</taxon>
        <taxon>Azospirillum</taxon>
    </lineage>
</organism>
<sequence length="266" mass="29770">MIEKFELNLECAALLEINNIYMRGGKYTANLDMRIEAPSLIFSGTDNDYPATISAFSYSWSLIKNIGDVGRYTSIAKDVTFGETEHPTDWLSSSSFTYDAGFIWQRFAEQHGTGFQPITLPDDPKRSPVIIGNDVWIGTRAYIRGGVTIGDGAIVGNDAVVTKDIPPYAVVVGNPGRIVKYRFPEPIIERLLRLEWWRFAYTDFGGIDIRNVPEAISSLEDLCSSGRIAPYNPMSLTFRDLKEMGTRPNDLAHFLRNARIAATQSR</sequence>
<dbReference type="PANTHER" id="PTHR43300">
    <property type="entry name" value="ACETYLTRANSFERASE"/>
    <property type="match status" value="1"/>
</dbReference>
<dbReference type="AlphaFoldDB" id="A0A1X7GNB1"/>
<keyword evidence="3" id="KW-0677">Repeat</keyword>
<comment type="similarity">
    <text evidence="1">Belongs to the transferase hexapeptide repeat family.</text>
</comment>
<dbReference type="RefSeq" id="WP_085088981.1">
    <property type="nucleotide sequence ID" value="NZ_FXAK01000007.1"/>
</dbReference>
<evidence type="ECO:0000256" key="1">
    <source>
        <dbReference type="ARBA" id="ARBA00007274"/>
    </source>
</evidence>
<evidence type="ECO:0000256" key="2">
    <source>
        <dbReference type="ARBA" id="ARBA00022679"/>
    </source>
</evidence>
<dbReference type="EMBL" id="FXAK01000007">
    <property type="protein sequence ID" value="SMF72298.1"/>
    <property type="molecule type" value="Genomic_DNA"/>
</dbReference>
<protein>
    <submittedName>
        <fullName evidence="5">Acetyltransferase (Isoleucine patch superfamily)</fullName>
    </submittedName>
</protein>
<dbReference type="InterPro" id="IPR018357">
    <property type="entry name" value="Hexapep_transf_CS"/>
</dbReference>
<dbReference type="InterPro" id="IPR050179">
    <property type="entry name" value="Trans_hexapeptide_repeat"/>
</dbReference>
<reference evidence="5 6" key="1">
    <citation type="submission" date="2017-04" db="EMBL/GenBank/DDBJ databases">
        <authorList>
            <person name="Afonso C.L."/>
            <person name="Miller P.J."/>
            <person name="Scott M.A."/>
            <person name="Spackman E."/>
            <person name="Goraichik I."/>
            <person name="Dimitrov K.M."/>
            <person name="Suarez D.L."/>
            <person name="Swayne D.E."/>
        </authorList>
    </citation>
    <scope>NUCLEOTIDE SEQUENCE [LARGE SCALE GENOMIC DNA]</scope>
    <source>
        <strain evidence="5 6">A2P</strain>
    </source>
</reference>
<accession>A0A1X7GNB1</accession>
<evidence type="ECO:0000256" key="3">
    <source>
        <dbReference type="ARBA" id="ARBA00022737"/>
    </source>
</evidence>
<dbReference type="CDD" id="cd03349">
    <property type="entry name" value="LbH_XAT"/>
    <property type="match status" value="1"/>
</dbReference>
<dbReference type="SUPFAM" id="SSF51161">
    <property type="entry name" value="Trimeric LpxA-like enzymes"/>
    <property type="match status" value="1"/>
</dbReference>
<dbReference type="Pfam" id="PF00132">
    <property type="entry name" value="Hexapep"/>
    <property type="match status" value="1"/>
</dbReference>
<proteinExistence type="inferred from homology"/>
<dbReference type="STRING" id="286727.SAMN02982917_4132"/>
<name>A0A1X7GNB1_9PROT</name>
<gene>
    <name evidence="5" type="ORF">SAMN02982917_4132</name>
</gene>
<dbReference type="GO" id="GO:0016746">
    <property type="term" value="F:acyltransferase activity"/>
    <property type="evidence" value="ECO:0007669"/>
    <property type="project" value="UniProtKB-KW"/>
</dbReference>
<evidence type="ECO:0000313" key="5">
    <source>
        <dbReference type="EMBL" id="SMF72298.1"/>
    </source>
</evidence>
<dbReference type="PANTHER" id="PTHR43300:SF11">
    <property type="entry name" value="ACETYLTRANSFERASE RV3034C-RELATED"/>
    <property type="match status" value="1"/>
</dbReference>
<dbReference type="Gene3D" id="2.160.10.10">
    <property type="entry name" value="Hexapeptide repeat proteins"/>
    <property type="match status" value="1"/>
</dbReference>
<dbReference type="OrthoDB" id="9815592at2"/>
<keyword evidence="2 5" id="KW-0808">Transferase</keyword>